<dbReference type="OrthoDB" id="1726013at2"/>
<name>A0A1B1N0I7_9BACL</name>
<evidence type="ECO:0008006" key="4">
    <source>
        <dbReference type="Google" id="ProtNLM"/>
    </source>
</evidence>
<dbReference type="EMBL" id="CP014167">
    <property type="protein sequence ID" value="ANS74943.1"/>
    <property type="molecule type" value="Genomic_DNA"/>
</dbReference>
<evidence type="ECO:0000313" key="3">
    <source>
        <dbReference type="Proteomes" id="UP000092573"/>
    </source>
</evidence>
<gene>
    <name evidence="2" type="ORF">AWM70_10305</name>
</gene>
<keyword evidence="1" id="KW-0812">Transmembrane</keyword>
<keyword evidence="3" id="KW-1185">Reference proteome</keyword>
<dbReference type="Proteomes" id="UP000092573">
    <property type="component" value="Chromosome"/>
</dbReference>
<sequence length="88" mass="9297">MLDKFVLSMASLRIFSGSAEILAALIMLKLGRVDKALAVNSALAFVGPTILILTTSIGLAGMADKLSWSKMAWIACGVSFLLIGILKK</sequence>
<keyword evidence="1" id="KW-1133">Transmembrane helix</keyword>
<proteinExistence type="predicted"/>
<reference evidence="2 3" key="1">
    <citation type="submission" date="2016-01" db="EMBL/GenBank/DDBJ databases">
        <title>Complete Genome Sequence of Paenibacillus yonginensis DCY84, a novel Plant Growth-Promoting Bacteria with Elicitation of Induced Systemic Resistance.</title>
        <authorList>
            <person name="Kim Y.J."/>
            <person name="Yang D.C."/>
            <person name="Sukweenadhi J."/>
        </authorList>
    </citation>
    <scope>NUCLEOTIDE SEQUENCE [LARGE SCALE GENOMIC DNA]</scope>
    <source>
        <strain evidence="2 3">DCY84</strain>
    </source>
</reference>
<dbReference type="AlphaFoldDB" id="A0A1B1N0I7"/>
<dbReference type="STRING" id="1462996.AWM70_10305"/>
<dbReference type="RefSeq" id="WP_068696100.1">
    <property type="nucleotide sequence ID" value="NZ_CP014167.1"/>
</dbReference>
<dbReference type="InterPro" id="IPR020390">
    <property type="entry name" value="Uncharacterised_YqhV"/>
</dbReference>
<feature type="transmembrane region" description="Helical" evidence="1">
    <location>
        <begin position="68"/>
        <end position="86"/>
    </location>
</feature>
<evidence type="ECO:0000256" key="1">
    <source>
        <dbReference type="SAM" id="Phobius"/>
    </source>
</evidence>
<evidence type="ECO:0000313" key="2">
    <source>
        <dbReference type="EMBL" id="ANS74943.1"/>
    </source>
</evidence>
<feature type="transmembrane region" description="Helical" evidence="1">
    <location>
        <begin position="42"/>
        <end position="62"/>
    </location>
</feature>
<organism evidence="2 3">
    <name type="scientific">Paenibacillus yonginensis</name>
    <dbReference type="NCBI Taxonomy" id="1462996"/>
    <lineage>
        <taxon>Bacteria</taxon>
        <taxon>Bacillati</taxon>
        <taxon>Bacillota</taxon>
        <taxon>Bacilli</taxon>
        <taxon>Bacillales</taxon>
        <taxon>Paenibacillaceae</taxon>
        <taxon>Paenibacillus</taxon>
    </lineage>
</organism>
<accession>A0A1B1N0I7</accession>
<keyword evidence="1" id="KW-0472">Membrane</keyword>
<dbReference type="KEGG" id="pyg:AWM70_10305"/>
<dbReference type="Pfam" id="PF10942">
    <property type="entry name" value="DUF2619"/>
    <property type="match status" value="1"/>
</dbReference>
<protein>
    <recommendedName>
        <fullName evidence="4">DUF2619 domain-containing protein</fullName>
    </recommendedName>
</protein>